<dbReference type="EMBL" id="CP015136">
    <property type="protein sequence ID" value="AMY09279.1"/>
    <property type="molecule type" value="Genomic_DNA"/>
</dbReference>
<proteinExistence type="predicted"/>
<protein>
    <submittedName>
        <fullName evidence="2">Uncharacterized protein</fullName>
    </submittedName>
</protein>
<name>A0A143PNE1_LUTPR</name>
<accession>A0A143PNE1</accession>
<keyword evidence="1" id="KW-0812">Transmembrane</keyword>
<dbReference type="Proteomes" id="UP000076079">
    <property type="component" value="Chromosome"/>
</dbReference>
<dbReference type="RefSeq" id="WP_110171039.1">
    <property type="nucleotide sequence ID" value="NZ_CP015136.1"/>
</dbReference>
<organism evidence="2 3">
    <name type="scientific">Luteitalea pratensis</name>
    <dbReference type="NCBI Taxonomy" id="1855912"/>
    <lineage>
        <taxon>Bacteria</taxon>
        <taxon>Pseudomonadati</taxon>
        <taxon>Acidobacteriota</taxon>
        <taxon>Vicinamibacteria</taxon>
        <taxon>Vicinamibacterales</taxon>
        <taxon>Vicinamibacteraceae</taxon>
        <taxon>Luteitalea</taxon>
    </lineage>
</organism>
<keyword evidence="3" id="KW-1185">Reference proteome</keyword>
<feature type="transmembrane region" description="Helical" evidence="1">
    <location>
        <begin position="171"/>
        <end position="192"/>
    </location>
</feature>
<reference evidence="3" key="2">
    <citation type="submission" date="2016-04" db="EMBL/GenBank/DDBJ databases">
        <title>First Complete Genome Sequence of a Subdivision 6 Acidobacterium.</title>
        <authorList>
            <person name="Huang S."/>
            <person name="Vieira S."/>
            <person name="Bunk B."/>
            <person name="Riedel T."/>
            <person name="Sproeer C."/>
            <person name="Overmann J."/>
        </authorList>
    </citation>
    <scope>NUCLEOTIDE SEQUENCE [LARGE SCALE GENOMIC DNA]</scope>
    <source>
        <strain evidence="3">DSM 100886 HEG_-6_39</strain>
    </source>
</reference>
<feature type="transmembrane region" description="Helical" evidence="1">
    <location>
        <begin position="141"/>
        <end position="159"/>
    </location>
</feature>
<evidence type="ECO:0000313" key="3">
    <source>
        <dbReference type="Proteomes" id="UP000076079"/>
    </source>
</evidence>
<gene>
    <name evidence="2" type="ORF">LuPra_02494</name>
</gene>
<keyword evidence="1" id="KW-0472">Membrane</keyword>
<reference evidence="2 3" key="1">
    <citation type="journal article" date="2016" name="Genome Announc.">
        <title>First Complete Genome Sequence of a Subdivision 6 Acidobacterium Strain.</title>
        <authorList>
            <person name="Huang S."/>
            <person name="Vieira S."/>
            <person name="Bunk B."/>
            <person name="Riedel T."/>
            <person name="Sproer C."/>
            <person name="Overmann J."/>
        </authorList>
    </citation>
    <scope>NUCLEOTIDE SEQUENCE [LARGE SCALE GENOMIC DNA]</scope>
    <source>
        <strain evidence="3">DSM 100886 HEG_-6_39</strain>
    </source>
</reference>
<evidence type="ECO:0000256" key="1">
    <source>
        <dbReference type="SAM" id="Phobius"/>
    </source>
</evidence>
<sequence>MDGGYALRSAGARAPADWRTGACGRLLGVRIVRLYDASRQPRDWMDIIRPGQFAVFASLLDGGEPCDIDGVPTGHGAASCVIVDALAEAEALCRERAERHPSVRLDVFDIAGRSQPPLLTVVHPSRIRSLEGDAAVRRRNTAIAVTLVVAAPILCWIDWQAGGVLVLPTLFAINGLFFALRLLQLNASYAAAERRRLERMTGRQDAE</sequence>
<evidence type="ECO:0000313" key="2">
    <source>
        <dbReference type="EMBL" id="AMY09279.1"/>
    </source>
</evidence>
<dbReference type="AlphaFoldDB" id="A0A143PNE1"/>
<keyword evidence="1" id="KW-1133">Transmembrane helix</keyword>
<dbReference type="KEGG" id="abac:LuPra_02494"/>